<feature type="compositionally biased region" description="Polar residues" evidence="1">
    <location>
        <begin position="124"/>
        <end position="139"/>
    </location>
</feature>
<name>A0AAN9UYA9_9PEZI</name>
<dbReference type="EMBL" id="JAKJXP020000010">
    <property type="protein sequence ID" value="KAK7755821.1"/>
    <property type="molecule type" value="Genomic_DNA"/>
</dbReference>
<dbReference type="AlphaFoldDB" id="A0AAN9UYA9"/>
<reference evidence="2 3" key="1">
    <citation type="submission" date="2024-02" db="EMBL/GenBank/DDBJ databases">
        <title>De novo assembly and annotation of 12 fungi associated with fruit tree decline syndrome in Ontario, Canada.</title>
        <authorList>
            <person name="Sulman M."/>
            <person name="Ellouze W."/>
            <person name="Ilyukhin E."/>
        </authorList>
    </citation>
    <scope>NUCLEOTIDE SEQUENCE [LARGE SCALE GENOMIC DNA]</scope>
    <source>
        <strain evidence="2 3">M11/M66-122</strain>
    </source>
</reference>
<feature type="region of interest" description="Disordered" evidence="1">
    <location>
        <begin position="566"/>
        <end position="644"/>
    </location>
</feature>
<sequence length="644" mass="68499">MPPRKATIFGDDSDAEFKPPRSRKSEPAQPRATRAGSKQSLPQLPKTIKSNEAHIQDLKNYTEKLINATLDTSLNHWSAEIDAGSNHNLEPVLPERPHHIPVSNYALDSPFYNYTAAGTSYTMGNTDPTKPAEASSSLGSPFDTPNAAGTPGGRKRKMANPGLEILPPSKKGHRGEQSAATIEHGLPSPQLQDPASSFSSSTGFGSMLNQFPLTPVGGQPGMPKALEYQQPMPKQTVKANNADLFRDFTTGIVDSDDTDLPAADGNNLDPAKAPASNKAPIAFSVPQTIWCALEEHYTAVPPRDNAEATYQMGVQYGIGLGISCYKKGLMDELVTRGTLFGRRVRPDKGRTLGDVKQDIEARDYFDRTMAGQGHLVYDNWNKRIKEKVGDMSIEELALRYGGPAQNAHYYNPRASTAAGNTGSGGLSQRPQGVYAAYGTNSPLTGIGAPDFGAGPSRVPKLPAGPAAAVVADYDAKYHDMGHRKVGARGGGSANALATYDSGDDGILEFTQEEWERAYAGFGLDEKTIKKNAADMVKHQIAVKGDRFVQKKGNSYQQGINPQILSRTGSTVSTGSTGSFDARGGGMATTTPAAGTLDRTAATATGERRDSSTNAGLQPVLSENEKGAAVITTTRARGSGTAKRD</sequence>
<feature type="region of interest" description="Disordered" evidence="1">
    <location>
        <begin position="1"/>
        <end position="47"/>
    </location>
</feature>
<evidence type="ECO:0000313" key="3">
    <source>
        <dbReference type="Proteomes" id="UP001320420"/>
    </source>
</evidence>
<organism evidence="2 3">
    <name type="scientific">Diatrype stigma</name>
    <dbReference type="NCBI Taxonomy" id="117547"/>
    <lineage>
        <taxon>Eukaryota</taxon>
        <taxon>Fungi</taxon>
        <taxon>Dikarya</taxon>
        <taxon>Ascomycota</taxon>
        <taxon>Pezizomycotina</taxon>
        <taxon>Sordariomycetes</taxon>
        <taxon>Xylariomycetidae</taxon>
        <taxon>Xylariales</taxon>
        <taxon>Diatrypaceae</taxon>
        <taxon>Diatrype</taxon>
    </lineage>
</organism>
<accession>A0AAN9UYA9</accession>
<evidence type="ECO:0000256" key="1">
    <source>
        <dbReference type="SAM" id="MobiDB-lite"/>
    </source>
</evidence>
<proteinExistence type="predicted"/>
<keyword evidence="3" id="KW-1185">Reference proteome</keyword>
<dbReference type="Proteomes" id="UP001320420">
    <property type="component" value="Unassembled WGS sequence"/>
</dbReference>
<evidence type="ECO:0000313" key="2">
    <source>
        <dbReference type="EMBL" id="KAK7755821.1"/>
    </source>
</evidence>
<comment type="caution">
    <text evidence="2">The sequence shown here is derived from an EMBL/GenBank/DDBJ whole genome shotgun (WGS) entry which is preliminary data.</text>
</comment>
<feature type="compositionally biased region" description="Basic and acidic residues" evidence="1">
    <location>
        <begin position="15"/>
        <end position="26"/>
    </location>
</feature>
<protein>
    <submittedName>
        <fullName evidence="2">Uncharacterized protein</fullName>
    </submittedName>
</protein>
<feature type="compositionally biased region" description="Low complexity" evidence="1">
    <location>
        <begin position="567"/>
        <end position="578"/>
    </location>
</feature>
<feature type="region of interest" description="Disordered" evidence="1">
    <location>
        <begin position="124"/>
        <end position="179"/>
    </location>
</feature>
<gene>
    <name evidence="2" type="ORF">SLS62_002106</name>
</gene>